<dbReference type="SUPFAM" id="SSF109604">
    <property type="entry name" value="HD-domain/PDEase-like"/>
    <property type="match status" value="1"/>
</dbReference>
<dbReference type="GO" id="GO:0016787">
    <property type="term" value="F:hydrolase activity"/>
    <property type="evidence" value="ECO:0007669"/>
    <property type="project" value="UniProtKB-KW"/>
</dbReference>
<dbReference type="InterPro" id="IPR006675">
    <property type="entry name" value="HDIG_dom"/>
</dbReference>
<dbReference type="SMART" id="SM00471">
    <property type="entry name" value="HDc"/>
    <property type="match status" value="1"/>
</dbReference>
<evidence type="ECO:0000313" key="2">
    <source>
        <dbReference type="EMBL" id="ANE46018.1"/>
    </source>
</evidence>
<dbReference type="Pfam" id="PF13487">
    <property type="entry name" value="HD_5"/>
    <property type="match status" value="1"/>
</dbReference>
<protein>
    <submittedName>
        <fullName evidence="2">HD family phosphohydrolase</fullName>
    </submittedName>
</protein>
<dbReference type="PANTHER" id="PTHR43155">
    <property type="entry name" value="CYCLIC DI-GMP PHOSPHODIESTERASE PA4108-RELATED"/>
    <property type="match status" value="1"/>
</dbReference>
<dbReference type="STRING" id="1178515.SY83_06660"/>
<dbReference type="OrthoDB" id="9759601at2"/>
<evidence type="ECO:0000259" key="1">
    <source>
        <dbReference type="PROSITE" id="PS51832"/>
    </source>
</evidence>
<proteinExistence type="predicted"/>
<dbReference type="AlphaFoldDB" id="A0A172TG32"/>
<dbReference type="KEGG" id="pswu:SY83_06660"/>
<dbReference type="InterPro" id="IPR037522">
    <property type="entry name" value="HD_GYP_dom"/>
</dbReference>
<dbReference type="Gene3D" id="1.10.3210.10">
    <property type="entry name" value="Hypothetical protein af1432"/>
    <property type="match status" value="1"/>
</dbReference>
<gene>
    <name evidence="2" type="ORF">SY83_06660</name>
</gene>
<dbReference type="EMBL" id="CP011388">
    <property type="protein sequence ID" value="ANE46018.1"/>
    <property type="molecule type" value="Genomic_DNA"/>
</dbReference>
<feature type="domain" description="HD-GYP" evidence="1">
    <location>
        <begin position="120"/>
        <end position="316"/>
    </location>
</feature>
<accession>A0A172TG32</accession>
<keyword evidence="3" id="KW-1185">Reference proteome</keyword>
<sequence length="359" mass="40416">MAVVAVNLLKSGEKLNQNVLTALGGTLLYKGKVLTLRDLEILKAFLIPSVSVSIDGKEERASSRTEITQNTAHQPLNPTLKFNEEYGIMINLLKKSINKANGGVGIPILDIRNQLETIIRYIEHYNILTYVPPKTTVLTEYMYHNAIMVALTSYQLAKWHGLQQKDLMQVALAGLFHDIGNIKLDESILNKPSKLTSDELEEMKKHTVNGYQILRSVAAINDGVKLAALQHHEKIDGSGYPQGLRDEKIHMYARIVAIADIFHAMTSRRAHQEAISPYLVLEQLFSESFGKLDPALVQTFIYKVTQFGNGTLVRLNDNRVGEIVFSDRTHPTRPWVKVDGIIINLITDRQYFIEEVIQS</sequence>
<organism evidence="2 3">
    <name type="scientific">Paenibacillus swuensis</name>
    <dbReference type="NCBI Taxonomy" id="1178515"/>
    <lineage>
        <taxon>Bacteria</taxon>
        <taxon>Bacillati</taxon>
        <taxon>Bacillota</taxon>
        <taxon>Bacilli</taxon>
        <taxon>Bacillales</taxon>
        <taxon>Paenibacillaceae</taxon>
        <taxon>Paenibacillus</taxon>
    </lineage>
</organism>
<dbReference type="InterPro" id="IPR003607">
    <property type="entry name" value="HD/PDEase_dom"/>
</dbReference>
<dbReference type="NCBIfam" id="TIGR00277">
    <property type="entry name" value="HDIG"/>
    <property type="match status" value="1"/>
</dbReference>
<reference evidence="2 3" key="1">
    <citation type="submission" date="2015-01" db="EMBL/GenBank/DDBJ databases">
        <title>Paenibacillus swuensis/DY6/whole genome sequencing.</title>
        <authorList>
            <person name="Kim M.K."/>
            <person name="Srinivasan S."/>
            <person name="Lee J.-J."/>
        </authorList>
    </citation>
    <scope>NUCLEOTIDE SEQUENCE [LARGE SCALE GENOMIC DNA]</scope>
    <source>
        <strain evidence="2 3">DY6</strain>
    </source>
</reference>
<dbReference type="PATRIC" id="fig|1178515.4.peg.1326"/>
<dbReference type="RefSeq" id="WP_068605386.1">
    <property type="nucleotide sequence ID" value="NZ_CP011388.1"/>
</dbReference>
<dbReference type="CDD" id="cd00077">
    <property type="entry name" value="HDc"/>
    <property type="match status" value="1"/>
</dbReference>
<keyword evidence="2" id="KW-0378">Hydrolase</keyword>
<name>A0A172TG32_9BACL</name>
<dbReference type="PROSITE" id="PS51832">
    <property type="entry name" value="HD_GYP"/>
    <property type="match status" value="1"/>
</dbReference>
<dbReference type="PANTHER" id="PTHR43155:SF2">
    <property type="entry name" value="CYCLIC DI-GMP PHOSPHODIESTERASE PA4108"/>
    <property type="match status" value="1"/>
</dbReference>
<dbReference type="Proteomes" id="UP000076927">
    <property type="component" value="Chromosome"/>
</dbReference>
<evidence type="ECO:0000313" key="3">
    <source>
        <dbReference type="Proteomes" id="UP000076927"/>
    </source>
</evidence>